<evidence type="ECO:0000313" key="1">
    <source>
        <dbReference type="EMBL" id="TQD73917.1"/>
    </source>
</evidence>
<name>A0A540KI90_MALBA</name>
<proteinExistence type="predicted"/>
<keyword evidence="2" id="KW-1185">Reference proteome</keyword>
<dbReference type="EMBL" id="VIEB01001237">
    <property type="protein sequence ID" value="TQD73917.1"/>
    <property type="molecule type" value="Genomic_DNA"/>
</dbReference>
<protein>
    <submittedName>
        <fullName evidence="1">Uncharacterized protein</fullName>
    </submittedName>
</protein>
<sequence>MMISSFVQTKLTQNTHFLQIAFTLFWDFINRYHFLLQQFIGRVATTQIMPWGSNMNQACTLNMQGPKRVADMQNLTKSVAAGLTLVPFSGLHEQQSYSSLWLQGQLRKELFHPCQLNQSHLD</sequence>
<organism evidence="1 2">
    <name type="scientific">Malus baccata</name>
    <name type="common">Siberian crab apple</name>
    <name type="synonym">Pyrus baccata</name>
    <dbReference type="NCBI Taxonomy" id="106549"/>
    <lineage>
        <taxon>Eukaryota</taxon>
        <taxon>Viridiplantae</taxon>
        <taxon>Streptophyta</taxon>
        <taxon>Embryophyta</taxon>
        <taxon>Tracheophyta</taxon>
        <taxon>Spermatophyta</taxon>
        <taxon>Magnoliopsida</taxon>
        <taxon>eudicotyledons</taxon>
        <taxon>Gunneridae</taxon>
        <taxon>Pentapetalae</taxon>
        <taxon>rosids</taxon>
        <taxon>fabids</taxon>
        <taxon>Rosales</taxon>
        <taxon>Rosaceae</taxon>
        <taxon>Amygdaloideae</taxon>
        <taxon>Maleae</taxon>
        <taxon>Malus</taxon>
    </lineage>
</organism>
<dbReference type="AlphaFoldDB" id="A0A540KI90"/>
<evidence type="ECO:0000313" key="2">
    <source>
        <dbReference type="Proteomes" id="UP000315295"/>
    </source>
</evidence>
<comment type="caution">
    <text evidence="1">The sequence shown here is derived from an EMBL/GenBank/DDBJ whole genome shotgun (WGS) entry which is preliminary data.</text>
</comment>
<gene>
    <name evidence="1" type="ORF">C1H46_040540</name>
</gene>
<dbReference type="Proteomes" id="UP000315295">
    <property type="component" value="Unassembled WGS sequence"/>
</dbReference>
<reference evidence="1 2" key="1">
    <citation type="journal article" date="2019" name="G3 (Bethesda)">
        <title>Sequencing of a Wild Apple (Malus baccata) Genome Unravels the Differences Between Cultivated and Wild Apple Species Regarding Disease Resistance and Cold Tolerance.</title>
        <authorList>
            <person name="Chen X."/>
        </authorList>
    </citation>
    <scope>NUCLEOTIDE SEQUENCE [LARGE SCALE GENOMIC DNA]</scope>
    <source>
        <strain evidence="2">cv. Shandingzi</strain>
        <tissue evidence="1">Leaves</tissue>
    </source>
</reference>
<accession>A0A540KI90</accession>